<evidence type="ECO:0000256" key="3">
    <source>
        <dbReference type="ARBA" id="ARBA00035643"/>
    </source>
</evidence>
<keyword evidence="1" id="KW-0304">Gas vesicle</keyword>
<evidence type="ECO:0000256" key="1">
    <source>
        <dbReference type="ARBA" id="ARBA00022987"/>
    </source>
</evidence>
<accession>A0A4Q7UXW5</accession>
<dbReference type="GO" id="GO:0031412">
    <property type="term" value="P:gas vesicle organization"/>
    <property type="evidence" value="ECO:0007669"/>
    <property type="project" value="InterPro"/>
</dbReference>
<dbReference type="OrthoDB" id="3867411at2"/>
<dbReference type="InterPro" id="IPR009430">
    <property type="entry name" value="GvpL/GvpF"/>
</dbReference>
<comment type="subcellular location">
    <subcellularLocation>
        <location evidence="2">Gas vesicle</location>
    </subcellularLocation>
</comment>
<evidence type="ECO:0000256" key="2">
    <source>
        <dbReference type="ARBA" id="ARBA00035108"/>
    </source>
</evidence>
<reference evidence="4 5" key="1">
    <citation type="submission" date="2019-02" db="EMBL/GenBank/DDBJ databases">
        <title>Sequencing the genomes of 1000 actinobacteria strains.</title>
        <authorList>
            <person name="Klenk H.-P."/>
        </authorList>
    </citation>
    <scope>NUCLEOTIDE SEQUENCE [LARGE SCALE GENOMIC DNA]</scope>
    <source>
        <strain evidence="4 5">DSM 45779</strain>
    </source>
</reference>
<dbReference type="Proteomes" id="UP000291591">
    <property type="component" value="Unassembled WGS sequence"/>
</dbReference>
<dbReference type="EMBL" id="SHKL01000001">
    <property type="protein sequence ID" value="RZT86882.1"/>
    <property type="molecule type" value="Genomic_DNA"/>
</dbReference>
<evidence type="ECO:0000313" key="5">
    <source>
        <dbReference type="Proteomes" id="UP000291591"/>
    </source>
</evidence>
<protein>
    <submittedName>
        <fullName evidence="4">Gas vesicle protein GvpL/GvpF</fullName>
    </submittedName>
</protein>
<keyword evidence="5" id="KW-1185">Reference proteome</keyword>
<dbReference type="AlphaFoldDB" id="A0A4Q7UXW5"/>
<dbReference type="GO" id="GO:0031411">
    <property type="term" value="C:gas vesicle"/>
    <property type="evidence" value="ECO:0007669"/>
    <property type="project" value="UniProtKB-SubCell"/>
</dbReference>
<dbReference type="PANTHER" id="PTHR36852">
    <property type="entry name" value="PROTEIN GVPL 2"/>
    <property type="match status" value="1"/>
</dbReference>
<dbReference type="PANTHER" id="PTHR36852:SF1">
    <property type="entry name" value="PROTEIN GVPL 2"/>
    <property type="match status" value="1"/>
</dbReference>
<comment type="similarity">
    <text evidence="3">Belongs to the gas vesicle GvpF/GvpL family.</text>
</comment>
<dbReference type="RefSeq" id="WP_130291103.1">
    <property type="nucleotide sequence ID" value="NZ_SHKL01000001.1"/>
</dbReference>
<gene>
    <name evidence="4" type="ORF">EV383_3781</name>
</gene>
<proteinExistence type="inferred from homology"/>
<comment type="caution">
    <text evidence="4">The sequence shown here is derived from an EMBL/GenBank/DDBJ whole genome shotgun (WGS) entry which is preliminary data.</text>
</comment>
<dbReference type="Pfam" id="PF06386">
    <property type="entry name" value="GvpL_GvpF"/>
    <property type="match status" value="1"/>
</dbReference>
<organism evidence="4 5">
    <name type="scientific">Pseudonocardia sediminis</name>
    <dbReference type="NCBI Taxonomy" id="1397368"/>
    <lineage>
        <taxon>Bacteria</taxon>
        <taxon>Bacillati</taxon>
        <taxon>Actinomycetota</taxon>
        <taxon>Actinomycetes</taxon>
        <taxon>Pseudonocardiales</taxon>
        <taxon>Pseudonocardiaceae</taxon>
        <taxon>Pseudonocardia</taxon>
    </lineage>
</organism>
<sequence length="258" mass="28409">MSKGTKTRTATYVYAVVAADVDIPEGLEPVGEEPGELEVLDHRRLAAVVSDVPVDKPLGRRRDLMAHERVVNAIAEEMTVLPMRFGGVVENDQAVIDELLEENHDYFVWALEQLEGCVQFVLHGRYDQDQLLGAMLQGDAEMAQLSESIRGQDPDATYYDRIKLGERIASELERLRGVDADAAQDRISPFAVAVVVKEAGGEDGAVNLSALVRRDHRSEFEQAVDALGDEWGDRVALRLIGPVAPFDFLPEPVDEDGS</sequence>
<evidence type="ECO:0000313" key="4">
    <source>
        <dbReference type="EMBL" id="RZT86882.1"/>
    </source>
</evidence>
<name>A0A4Q7UXW5_PSEST</name>